<keyword evidence="9" id="KW-1185">Reference proteome</keyword>
<dbReference type="GO" id="GO:0006355">
    <property type="term" value="P:regulation of DNA-templated transcription"/>
    <property type="evidence" value="ECO:0007669"/>
    <property type="project" value="InterPro"/>
</dbReference>
<dbReference type="EMBL" id="JAGFBS010000002">
    <property type="protein sequence ID" value="KAG6380871.1"/>
    <property type="molecule type" value="Genomic_DNA"/>
</dbReference>
<gene>
    <name evidence="8" type="ORF">JVT61DRAFT_5262</name>
</gene>
<keyword evidence="4" id="KW-0539">Nucleus</keyword>
<sequence>MHDVDLSQKLLLAESDFLTALESGTKMLSSYHQTWTALSDALSTATETGGVGDDAFTLVNFVASRISNLANCLLDIKHEEELSTSQLQSDCDALFRQMDALDLDAHQTSSSPADTRMLSLNAGGPSPPFLASAYRWLLDNLHNPYPTTVVKTRIAAASSCQVSSVNSWFTNARRRIGWTTLCREIFSNCMADMLDAAYRALVEEDLQRVLSPELRHSFVAMRVAAEDLYSSTLTRCTFAGDLDAIVKDITKENGESSEVGKCRQVGKQADLTKAVQDSYPSPDPSVTSVTSSPVPTLSDSLTVESEEDEDVAPPVIAGSKRRRSSIGSVDHPSSITSRPIKRLRASATSQTCLPSPPSSTDGIDESSHHSSPVLPYAHSTLPETNGVLPSHKRCLSDPDATGIPKCPHGSMAAPHLQSVSDPSPRSNMENEHSIDDWFNANFDALFAIPPPVDATEPNFTAGWEVELFKDYSIPGNPKYATRCPPAPTAAACMPVPSDLSDLDSLLHSIGSDTSAICLPQSAATRTSYTASLDSSIRDVSQTSVDWTSLLNGTELYQPTACSTFPQCPPDSQLLPEIDLSMLQFPQTVPVVDPRGDFASRQAKLQQLHAMQEAVWRMEQELRSEGVVM</sequence>
<dbReference type="Proteomes" id="UP000683000">
    <property type="component" value="Unassembled WGS sequence"/>
</dbReference>
<feature type="compositionally biased region" description="Polar residues" evidence="5">
    <location>
        <begin position="346"/>
        <end position="361"/>
    </location>
</feature>
<dbReference type="InterPro" id="IPR001356">
    <property type="entry name" value="HD"/>
</dbReference>
<feature type="compositionally biased region" description="Polar residues" evidence="5">
    <location>
        <begin position="417"/>
        <end position="427"/>
    </location>
</feature>
<dbReference type="Pfam" id="PF12737">
    <property type="entry name" value="Mating_C"/>
    <property type="match status" value="1"/>
</dbReference>
<evidence type="ECO:0000313" key="8">
    <source>
        <dbReference type="EMBL" id="KAG6380871.1"/>
    </source>
</evidence>
<comment type="caution">
    <text evidence="8">The sequence shown here is derived from an EMBL/GenBank/DDBJ whole genome shotgun (WGS) entry which is preliminary data.</text>
</comment>
<keyword evidence="3 8" id="KW-0371">Homeobox</keyword>
<evidence type="ECO:0000256" key="1">
    <source>
        <dbReference type="ARBA" id="ARBA00005800"/>
    </source>
</evidence>
<evidence type="ECO:0000256" key="5">
    <source>
        <dbReference type="SAM" id="MobiDB-lite"/>
    </source>
</evidence>
<organism evidence="8 9">
    <name type="scientific">Boletus reticuloceps</name>
    <dbReference type="NCBI Taxonomy" id="495285"/>
    <lineage>
        <taxon>Eukaryota</taxon>
        <taxon>Fungi</taxon>
        <taxon>Dikarya</taxon>
        <taxon>Basidiomycota</taxon>
        <taxon>Agaricomycotina</taxon>
        <taxon>Agaricomycetes</taxon>
        <taxon>Agaricomycetidae</taxon>
        <taxon>Boletales</taxon>
        <taxon>Boletineae</taxon>
        <taxon>Boletaceae</taxon>
        <taxon>Boletoideae</taxon>
        <taxon>Boletus</taxon>
    </lineage>
</organism>
<feature type="domain" description="Mating-type protein C-terminal" evidence="7">
    <location>
        <begin position="212"/>
        <end position="599"/>
    </location>
</feature>
<evidence type="ECO:0000313" key="9">
    <source>
        <dbReference type="Proteomes" id="UP000683000"/>
    </source>
</evidence>
<feature type="compositionally biased region" description="Low complexity" evidence="5">
    <location>
        <begin position="277"/>
        <end position="300"/>
    </location>
</feature>
<protein>
    <submittedName>
        <fullName evidence="8">C-terminal domain of homeodomain 1-domain-containing protein</fullName>
    </submittedName>
</protein>
<evidence type="ECO:0000259" key="6">
    <source>
        <dbReference type="Pfam" id="PF05920"/>
    </source>
</evidence>
<feature type="region of interest" description="Disordered" evidence="5">
    <location>
        <begin position="275"/>
        <end position="429"/>
    </location>
</feature>
<dbReference type="InterPro" id="IPR008422">
    <property type="entry name" value="KN_HD"/>
</dbReference>
<dbReference type="InterPro" id="IPR024441">
    <property type="entry name" value="Homeodomain1_C"/>
</dbReference>
<evidence type="ECO:0000256" key="4">
    <source>
        <dbReference type="ARBA" id="ARBA00023242"/>
    </source>
</evidence>
<evidence type="ECO:0000256" key="3">
    <source>
        <dbReference type="ARBA" id="ARBA00023155"/>
    </source>
</evidence>
<reference evidence="8" key="1">
    <citation type="submission" date="2021-03" db="EMBL/GenBank/DDBJ databases">
        <title>Evolutionary innovations through gain and loss of genes in the ectomycorrhizal Boletales.</title>
        <authorList>
            <person name="Wu G."/>
            <person name="Miyauchi S."/>
            <person name="Morin E."/>
            <person name="Yang Z.-L."/>
            <person name="Xu J."/>
            <person name="Martin F.M."/>
        </authorList>
    </citation>
    <scope>NUCLEOTIDE SEQUENCE</scope>
    <source>
        <strain evidence="8">BR01</strain>
    </source>
</reference>
<dbReference type="InterPro" id="IPR009057">
    <property type="entry name" value="Homeodomain-like_sf"/>
</dbReference>
<dbReference type="OrthoDB" id="250329at2759"/>
<dbReference type="CDD" id="cd00086">
    <property type="entry name" value="homeodomain"/>
    <property type="match status" value="1"/>
</dbReference>
<evidence type="ECO:0000256" key="2">
    <source>
        <dbReference type="ARBA" id="ARBA00023125"/>
    </source>
</evidence>
<comment type="similarity">
    <text evidence="1">Belongs to the TALE/M-ATYP homeobox family.</text>
</comment>
<dbReference type="Pfam" id="PF05920">
    <property type="entry name" value="Homeobox_KN"/>
    <property type="match status" value="1"/>
</dbReference>
<dbReference type="AlphaFoldDB" id="A0A8I3AFW6"/>
<keyword evidence="2 8" id="KW-0238">DNA-binding</keyword>
<accession>A0A8I3AFW6</accession>
<proteinExistence type="inferred from homology"/>
<dbReference type="SUPFAM" id="SSF46689">
    <property type="entry name" value="Homeodomain-like"/>
    <property type="match status" value="1"/>
</dbReference>
<name>A0A8I3AFW6_9AGAM</name>
<feature type="domain" description="KN homeodomain" evidence="6">
    <location>
        <begin position="136"/>
        <end position="175"/>
    </location>
</feature>
<dbReference type="GO" id="GO:0003677">
    <property type="term" value="F:DNA binding"/>
    <property type="evidence" value="ECO:0007669"/>
    <property type="project" value="UniProtKB-KW"/>
</dbReference>
<feature type="compositionally biased region" description="Polar residues" evidence="5">
    <location>
        <begin position="325"/>
        <end position="337"/>
    </location>
</feature>
<dbReference type="Gene3D" id="1.10.10.60">
    <property type="entry name" value="Homeodomain-like"/>
    <property type="match status" value="1"/>
</dbReference>
<evidence type="ECO:0000259" key="7">
    <source>
        <dbReference type="Pfam" id="PF12737"/>
    </source>
</evidence>